<keyword evidence="3" id="KW-1185">Reference proteome</keyword>
<evidence type="ECO:0000259" key="1">
    <source>
        <dbReference type="Pfam" id="PF00149"/>
    </source>
</evidence>
<reference evidence="2 3" key="1">
    <citation type="submission" date="2021-01" db="EMBL/GenBank/DDBJ databases">
        <title>Genomic Encyclopedia of Type Strains, Phase IV (KMG-IV): sequencing the most valuable type-strain genomes for metagenomic binning, comparative biology and taxonomic classification.</title>
        <authorList>
            <person name="Goeker M."/>
        </authorList>
    </citation>
    <scope>NUCLEOTIDE SEQUENCE [LARGE SCALE GENOMIC DNA]</scope>
    <source>
        <strain evidence="2 3">DSM 24834</strain>
    </source>
</reference>
<gene>
    <name evidence="2" type="ORF">JOC86_000915</name>
</gene>
<evidence type="ECO:0000313" key="3">
    <source>
        <dbReference type="Proteomes" id="UP001646157"/>
    </source>
</evidence>
<dbReference type="CDD" id="cd07385">
    <property type="entry name" value="MPP_YkuE_C"/>
    <property type="match status" value="1"/>
</dbReference>
<dbReference type="Pfam" id="PF00149">
    <property type="entry name" value="Metallophos"/>
    <property type="match status" value="1"/>
</dbReference>
<dbReference type="Gene3D" id="3.60.21.10">
    <property type="match status" value="1"/>
</dbReference>
<comment type="caution">
    <text evidence="2">The sequence shown here is derived from an EMBL/GenBank/DDBJ whole genome shotgun (WGS) entry which is preliminary data.</text>
</comment>
<dbReference type="EMBL" id="JAFBDZ010000001">
    <property type="protein sequence ID" value="MBM7584378.1"/>
    <property type="molecule type" value="Genomic_DNA"/>
</dbReference>
<dbReference type="InterPro" id="IPR051158">
    <property type="entry name" value="Metallophosphoesterase_sf"/>
</dbReference>
<dbReference type="SUPFAM" id="SSF56300">
    <property type="entry name" value="Metallo-dependent phosphatases"/>
    <property type="match status" value="1"/>
</dbReference>
<evidence type="ECO:0000313" key="2">
    <source>
        <dbReference type="EMBL" id="MBM7584378.1"/>
    </source>
</evidence>
<name>A0ABS2N960_9BACI</name>
<proteinExistence type="predicted"/>
<dbReference type="InterPro" id="IPR004843">
    <property type="entry name" value="Calcineurin-like_PHP"/>
</dbReference>
<organism evidence="2 3">
    <name type="scientific">Rossellomorea pakistanensis</name>
    <dbReference type="NCBI Taxonomy" id="992288"/>
    <lineage>
        <taxon>Bacteria</taxon>
        <taxon>Bacillati</taxon>
        <taxon>Bacillota</taxon>
        <taxon>Bacilli</taxon>
        <taxon>Bacillales</taxon>
        <taxon>Bacillaceae</taxon>
        <taxon>Rossellomorea</taxon>
    </lineage>
</organism>
<dbReference type="InterPro" id="IPR029052">
    <property type="entry name" value="Metallo-depent_PP-like"/>
</dbReference>
<dbReference type="PANTHER" id="PTHR31302:SF32">
    <property type="entry name" value="PHOSPHOESTERASE"/>
    <property type="match status" value="1"/>
</dbReference>
<feature type="domain" description="Calcineurin-like phosphoesterase" evidence="1">
    <location>
        <begin position="45"/>
        <end position="198"/>
    </location>
</feature>
<dbReference type="PANTHER" id="PTHR31302">
    <property type="entry name" value="TRANSMEMBRANE PROTEIN WITH METALLOPHOSPHOESTERASE DOMAIN-RELATED"/>
    <property type="match status" value="1"/>
</dbReference>
<dbReference type="RefSeq" id="WP_205168540.1">
    <property type="nucleotide sequence ID" value="NZ_JAFBDZ010000001.1"/>
</dbReference>
<accession>A0ABS2N960</accession>
<protein>
    <submittedName>
        <fullName evidence="2">MPP superfamily phosphohydrolase</fullName>
    </submittedName>
</protein>
<dbReference type="Proteomes" id="UP001646157">
    <property type="component" value="Unassembled WGS sequence"/>
</dbReference>
<sequence length="251" mass="28385">MTGLFVSFGIFCVLLFLYMLSQAFQNVLSEKTIKFNDFPKEVTQLKIFFITDIHRRKVSTEIVNKVINRVDLVIIGGDLTEKGVPFERVEKNIQKLIRIAPIYFVWGNNDHEVDHQKFVTLLEKYDVRILENDSVKLTKGITLAGIDDVSLERDSLEDALSSEAEDQFTILLSHNPSIVQQMNNTHNVPLVLSGHTHGGQIRILGWGLYKKGGIEEFPYTTLVVSNGYGTTALPLRLGARAETHLLTLTRK</sequence>